<dbReference type="EnsemblMetazoa" id="GPPI042482-RA">
    <property type="protein sequence ID" value="GPPI042482-PA"/>
    <property type="gene ID" value="GPPI042482"/>
</dbReference>
<sequence length="142" mass="15381">CSGFSSNIFAHSVPSKALSVGANIVKLSISSKALSNPEISSKRLNIVTFFSCISEDKGKAVSVGIIVSITCKTPFVPIISVSTTFATPFQDVRAQRLQDEFRSAFQVLYLPFPPWFLLGANSEATKGIEETVTQKGECLMEK</sequence>
<accession>A0A1B0BW87</accession>
<keyword evidence="2" id="KW-1185">Reference proteome</keyword>
<evidence type="ECO:0000313" key="1">
    <source>
        <dbReference type="EnsemblMetazoa" id="GPPI042482-PA"/>
    </source>
</evidence>
<dbReference type="AlphaFoldDB" id="A0A1B0BW87"/>
<organism evidence="1 2">
    <name type="scientific">Glossina palpalis gambiensis</name>
    <dbReference type="NCBI Taxonomy" id="67801"/>
    <lineage>
        <taxon>Eukaryota</taxon>
        <taxon>Metazoa</taxon>
        <taxon>Ecdysozoa</taxon>
        <taxon>Arthropoda</taxon>
        <taxon>Hexapoda</taxon>
        <taxon>Insecta</taxon>
        <taxon>Pterygota</taxon>
        <taxon>Neoptera</taxon>
        <taxon>Endopterygota</taxon>
        <taxon>Diptera</taxon>
        <taxon>Brachycera</taxon>
        <taxon>Muscomorpha</taxon>
        <taxon>Hippoboscoidea</taxon>
        <taxon>Glossinidae</taxon>
        <taxon>Glossina</taxon>
    </lineage>
</organism>
<name>A0A1B0BW87_9MUSC</name>
<proteinExistence type="predicted"/>
<dbReference type="EMBL" id="JXJN01021674">
    <property type="status" value="NOT_ANNOTATED_CDS"/>
    <property type="molecule type" value="Genomic_DNA"/>
</dbReference>
<protein>
    <submittedName>
        <fullName evidence="1">Uncharacterized protein</fullName>
    </submittedName>
</protein>
<dbReference type="EMBL" id="JXJN01021673">
    <property type="status" value="NOT_ANNOTATED_CDS"/>
    <property type="molecule type" value="Genomic_DNA"/>
</dbReference>
<dbReference type="VEuPathDB" id="VectorBase:GPPI042482"/>
<reference evidence="2" key="1">
    <citation type="submission" date="2015-01" db="EMBL/GenBank/DDBJ databases">
        <authorList>
            <person name="Aksoy S."/>
            <person name="Warren W."/>
            <person name="Wilson R.K."/>
        </authorList>
    </citation>
    <scope>NUCLEOTIDE SEQUENCE [LARGE SCALE GENOMIC DNA]</scope>
    <source>
        <strain evidence="2">IAEA</strain>
    </source>
</reference>
<dbReference type="Proteomes" id="UP000092460">
    <property type="component" value="Unassembled WGS sequence"/>
</dbReference>
<reference evidence="1" key="2">
    <citation type="submission" date="2020-05" db="UniProtKB">
        <authorList>
            <consortium name="EnsemblMetazoa"/>
        </authorList>
    </citation>
    <scope>IDENTIFICATION</scope>
    <source>
        <strain evidence="1">IAEA</strain>
    </source>
</reference>
<evidence type="ECO:0000313" key="2">
    <source>
        <dbReference type="Proteomes" id="UP000092460"/>
    </source>
</evidence>